<evidence type="ECO:0000256" key="2">
    <source>
        <dbReference type="ARBA" id="ARBA00022695"/>
    </source>
</evidence>
<evidence type="ECO:0000259" key="3">
    <source>
        <dbReference type="Pfam" id="PF00483"/>
    </source>
</evidence>
<dbReference type="InterPro" id="IPR029044">
    <property type="entry name" value="Nucleotide-diphossugar_trans"/>
</dbReference>
<reference evidence="4" key="1">
    <citation type="journal article" date="2020" name="mSystems">
        <title>Genome- and Community-Level Interaction Insights into Carbon Utilization and Element Cycling Functions of Hydrothermarchaeota in Hydrothermal Sediment.</title>
        <authorList>
            <person name="Zhou Z."/>
            <person name="Liu Y."/>
            <person name="Xu W."/>
            <person name="Pan J."/>
            <person name="Luo Z.H."/>
            <person name="Li M."/>
        </authorList>
    </citation>
    <scope>NUCLEOTIDE SEQUENCE [LARGE SCALE GENOMIC DNA]</scope>
    <source>
        <strain evidence="4">HyVt-527</strain>
    </source>
</reference>
<organism evidence="4">
    <name type="scientific">Caldithrix abyssi</name>
    <dbReference type="NCBI Taxonomy" id="187145"/>
    <lineage>
        <taxon>Bacteria</taxon>
        <taxon>Pseudomonadati</taxon>
        <taxon>Calditrichota</taxon>
        <taxon>Calditrichia</taxon>
        <taxon>Calditrichales</taxon>
        <taxon>Calditrichaceae</taxon>
        <taxon>Caldithrix</taxon>
    </lineage>
</organism>
<dbReference type="SUPFAM" id="SSF53448">
    <property type="entry name" value="Nucleotide-diphospho-sugar transferases"/>
    <property type="match status" value="1"/>
</dbReference>
<proteinExistence type="predicted"/>
<keyword evidence="1" id="KW-0808">Transferase</keyword>
<evidence type="ECO:0000313" key="4">
    <source>
        <dbReference type="EMBL" id="HHJ51832.1"/>
    </source>
</evidence>
<evidence type="ECO:0000256" key="1">
    <source>
        <dbReference type="ARBA" id="ARBA00022679"/>
    </source>
</evidence>
<dbReference type="InterPro" id="IPR050065">
    <property type="entry name" value="GlmU-like"/>
</dbReference>
<dbReference type="AlphaFoldDB" id="A0A7V5PMJ5"/>
<sequence>MKAMILAAGMGSRLKPLTDHIPKALVEINGKSLLQLVIERLKPFAVTEIIINVHHHGQQIVDFVVAHELFGLWIEFSRETELLDTGGGLKKAAWFFDDGAPFLVHNVDVLSDLDIFEMAKTHRQSGALATVAVRSRQTSRYLLFDEQNRLCGWRSVKDGQEKIVRPGVKSPKPLSFMGIHIISPEIFTFMPAQERFSIIDLYLDLAARGKSIMAYRADECRWIDLGKRESFEQVKTIFPELF</sequence>
<dbReference type="Pfam" id="PF00483">
    <property type="entry name" value="NTP_transferase"/>
    <property type="match status" value="1"/>
</dbReference>
<dbReference type="Proteomes" id="UP000886124">
    <property type="component" value="Unassembled WGS sequence"/>
</dbReference>
<dbReference type="GO" id="GO:0016779">
    <property type="term" value="F:nucleotidyltransferase activity"/>
    <property type="evidence" value="ECO:0007669"/>
    <property type="project" value="UniProtKB-KW"/>
</dbReference>
<feature type="domain" description="Nucleotidyl transferase" evidence="3">
    <location>
        <begin position="2"/>
        <end position="235"/>
    </location>
</feature>
<name>A0A7V5PMJ5_CALAY</name>
<protein>
    <submittedName>
        <fullName evidence="4">Nucleotidyltransferase family protein</fullName>
    </submittedName>
</protein>
<dbReference type="PANTHER" id="PTHR43584:SF8">
    <property type="entry name" value="N-ACETYLMURAMATE ALPHA-1-PHOSPHATE URIDYLYLTRANSFERASE"/>
    <property type="match status" value="1"/>
</dbReference>
<keyword evidence="2" id="KW-0548">Nucleotidyltransferase</keyword>
<dbReference type="InterPro" id="IPR005835">
    <property type="entry name" value="NTP_transferase_dom"/>
</dbReference>
<dbReference type="Gene3D" id="3.90.550.10">
    <property type="entry name" value="Spore Coat Polysaccharide Biosynthesis Protein SpsA, Chain A"/>
    <property type="match status" value="1"/>
</dbReference>
<accession>A0A7V5PMJ5</accession>
<dbReference type="PANTHER" id="PTHR43584">
    <property type="entry name" value="NUCLEOTIDYL TRANSFERASE"/>
    <property type="match status" value="1"/>
</dbReference>
<dbReference type="CDD" id="cd06422">
    <property type="entry name" value="NTP_transferase_like_1"/>
    <property type="match status" value="1"/>
</dbReference>
<gene>
    <name evidence="4" type="ORF">ENJ89_01445</name>
</gene>
<comment type="caution">
    <text evidence="4">The sequence shown here is derived from an EMBL/GenBank/DDBJ whole genome shotgun (WGS) entry which is preliminary data.</text>
</comment>
<dbReference type="EMBL" id="DROD01000103">
    <property type="protein sequence ID" value="HHJ51832.1"/>
    <property type="molecule type" value="Genomic_DNA"/>
</dbReference>